<feature type="domain" description="Lipoxygenase" evidence="10">
    <location>
        <begin position="179"/>
        <end position="602"/>
    </location>
</feature>
<dbReference type="GO" id="GO:0034440">
    <property type="term" value="P:lipid oxidation"/>
    <property type="evidence" value="ECO:0007669"/>
    <property type="project" value="InterPro"/>
</dbReference>
<evidence type="ECO:0000259" key="10">
    <source>
        <dbReference type="PROSITE" id="PS51393"/>
    </source>
</evidence>
<reference evidence="11 12" key="1">
    <citation type="journal article" date="2018" name="PLoS Pathog.">
        <title>Evolution of structural diversity of trichothecenes, a family of toxins produced by plant pathogenic and entomopathogenic fungi.</title>
        <authorList>
            <person name="Proctor R.H."/>
            <person name="McCormick S.P."/>
            <person name="Kim H.S."/>
            <person name="Cardoza R.E."/>
            <person name="Stanley A.M."/>
            <person name="Lindo L."/>
            <person name="Kelly A."/>
            <person name="Brown D.W."/>
            <person name="Lee T."/>
            <person name="Vaughan M.M."/>
            <person name="Alexander N.J."/>
            <person name="Busman M."/>
            <person name="Gutierrez S."/>
        </authorList>
    </citation>
    <scope>NUCLEOTIDE SEQUENCE [LARGE SCALE GENOMIC DNA]</scope>
    <source>
        <strain evidence="11 12">IBT 40837</strain>
    </source>
</reference>
<evidence type="ECO:0000256" key="2">
    <source>
        <dbReference type="ARBA" id="ARBA00001936"/>
    </source>
</evidence>
<dbReference type="EC" id="1.13.11.45" evidence="3"/>
<gene>
    <name evidence="11" type="ORF">TARUN_4496</name>
</gene>
<evidence type="ECO:0000256" key="3">
    <source>
        <dbReference type="ARBA" id="ARBA00013178"/>
    </source>
</evidence>
<evidence type="ECO:0000256" key="8">
    <source>
        <dbReference type="ARBA" id="ARBA00023211"/>
    </source>
</evidence>
<dbReference type="InterPro" id="IPR000907">
    <property type="entry name" value="LipOase"/>
</dbReference>
<evidence type="ECO:0000256" key="4">
    <source>
        <dbReference type="ARBA" id="ARBA00021175"/>
    </source>
</evidence>
<dbReference type="STRING" id="490622.A0A395NPE5"/>
<dbReference type="InterPro" id="IPR036226">
    <property type="entry name" value="LipOase_C_sf"/>
</dbReference>
<keyword evidence="8" id="KW-0464">Manganese</keyword>
<keyword evidence="5" id="KW-0479">Metal-binding</keyword>
<dbReference type="OrthoDB" id="407298at2759"/>
<dbReference type="InterPro" id="IPR013819">
    <property type="entry name" value="LipOase_C"/>
</dbReference>
<keyword evidence="6" id="KW-0223">Dioxygenase</keyword>
<feature type="chain" id="PRO_5017476290" description="Manganese lipoxygenase" evidence="9">
    <location>
        <begin position="20"/>
        <end position="602"/>
    </location>
</feature>
<comment type="caution">
    <text evidence="11">The sequence shown here is derived from an EMBL/GenBank/DDBJ whole genome shotgun (WGS) entry which is preliminary data.</text>
</comment>
<evidence type="ECO:0000256" key="7">
    <source>
        <dbReference type="ARBA" id="ARBA00023002"/>
    </source>
</evidence>
<dbReference type="GO" id="GO:0046872">
    <property type="term" value="F:metal ion binding"/>
    <property type="evidence" value="ECO:0007669"/>
    <property type="project" value="UniProtKB-KW"/>
</dbReference>
<feature type="signal peptide" evidence="9">
    <location>
        <begin position="1"/>
        <end position="19"/>
    </location>
</feature>
<proteinExistence type="predicted"/>
<dbReference type="GO" id="GO:0050584">
    <property type="term" value="F:linoleate 11-lipoxygenase activity"/>
    <property type="evidence" value="ECO:0007669"/>
    <property type="project" value="UniProtKB-EC"/>
</dbReference>
<keyword evidence="12" id="KW-1185">Reference proteome</keyword>
<dbReference type="Gene3D" id="1.20.245.10">
    <property type="entry name" value="Lipoxygenase-1, Domain 5"/>
    <property type="match status" value="1"/>
</dbReference>
<dbReference type="EMBL" id="PXOA01000254">
    <property type="protein sequence ID" value="RFU77717.1"/>
    <property type="molecule type" value="Genomic_DNA"/>
</dbReference>
<dbReference type="GO" id="GO:0043651">
    <property type="term" value="P:linoleic acid metabolic process"/>
    <property type="evidence" value="ECO:0007669"/>
    <property type="project" value="UniProtKB-ARBA"/>
</dbReference>
<name>A0A395NPE5_TRIAR</name>
<keyword evidence="9" id="KW-0732">Signal</keyword>
<evidence type="ECO:0000256" key="6">
    <source>
        <dbReference type="ARBA" id="ARBA00022964"/>
    </source>
</evidence>
<keyword evidence="7" id="KW-0560">Oxidoreductase</keyword>
<sequence length="602" mass="66649">MKAQAACLLLNSLALVAEAAPHQWQAVARQGVSQASLPQNDRDRKARAAEVAARNVGFVYGPSLIGEAAPFPNGTLGNALTQSDMDLWSVDRDDIDSRIMSDVAAIKPAIAANGGLKSLDDYANVLYQGQWKNANPRGVAPGIMTNYTQDLLFSMERLSQNPYSLVFLKPSDELPFALDDDTTRKIAGATLEELHASSSLFFVDYSWQSELPKTTVAPQRYGAASSAYFYLHPESKDFLPLAIKTNAGKDLIYTPLDSDNDWLLAKMIFNVNDLFHSQMLHLVITHDVSEAVHEAALHTLSPKHPVMVILDRLMLQAYSSRIVGEELCFNPGGHWDQLMYINNDGCRDYVTQTWPTSGRFQAGYLHTDLKARGLINDQGEYPFKAFPFFQDASEIHDAYRAFFQSFVDSYYASDKDVVADWEVQSWFIEATARAQVQDFPKASPASPVTKDTLVDVLTHFGFIVSVGHHALNGGDPVGSKATLPFHLPALYAPLPEAKGVTDLIPFLPPAANAIQYIGFIASFNRPFYETSDRTLKAAFSEDSMLAKLNKETNDAASEFVNSMQDLSNRVRSRGFDENGLSMGMPFVYRTLDPNYIPFFCAV</sequence>
<dbReference type="Proteomes" id="UP000266272">
    <property type="component" value="Unassembled WGS sequence"/>
</dbReference>
<comment type="cofactor">
    <cofactor evidence="2">
        <name>Mn(2+)</name>
        <dbReference type="ChEBI" id="CHEBI:29035"/>
    </cofactor>
</comment>
<dbReference type="PROSITE" id="PS51393">
    <property type="entry name" value="LIPOXYGENASE_3"/>
    <property type="match status" value="1"/>
</dbReference>
<accession>A0A395NPE5</accession>
<evidence type="ECO:0000256" key="1">
    <source>
        <dbReference type="ARBA" id="ARBA00000366"/>
    </source>
</evidence>
<evidence type="ECO:0000256" key="9">
    <source>
        <dbReference type="SAM" id="SignalP"/>
    </source>
</evidence>
<evidence type="ECO:0000256" key="5">
    <source>
        <dbReference type="ARBA" id="ARBA00022723"/>
    </source>
</evidence>
<comment type="catalytic activity">
    <reaction evidence="1">
        <text>(9Z,12Z)-octadecadienoate + O2 = (11S)-hydroperoxy-(9Z,12Z)-octadecadienoate</text>
        <dbReference type="Rhea" id="RHEA:18993"/>
        <dbReference type="ChEBI" id="CHEBI:15379"/>
        <dbReference type="ChEBI" id="CHEBI:30245"/>
        <dbReference type="ChEBI" id="CHEBI:57467"/>
        <dbReference type="EC" id="1.13.11.45"/>
    </reaction>
</comment>
<dbReference type="Pfam" id="PF00305">
    <property type="entry name" value="Lipoxygenase"/>
    <property type="match status" value="1"/>
</dbReference>
<evidence type="ECO:0000313" key="11">
    <source>
        <dbReference type="EMBL" id="RFU77717.1"/>
    </source>
</evidence>
<organism evidence="11 12">
    <name type="scientific">Trichoderma arundinaceum</name>
    <dbReference type="NCBI Taxonomy" id="490622"/>
    <lineage>
        <taxon>Eukaryota</taxon>
        <taxon>Fungi</taxon>
        <taxon>Dikarya</taxon>
        <taxon>Ascomycota</taxon>
        <taxon>Pezizomycotina</taxon>
        <taxon>Sordariomycetes</taxon>
        <taxon>Hypocreomycetidae</taxon>
        <taxon>Hypocreales</taxon>
        <taxon>Hypocreaceae</taxon>
        <taxon>Trichoderma</taxon>
    </lineage>
</organism>
<dbReference type="AlphaFoldDB" id="A0A395NPE5"/>
<protein>
    <recommendedName>
        <fullName evidence="4">Manganese lipoxygenase</fullName>
        <ecNumber evidence="3">1.13.11.45</ecNumber>
    </recommendedName>
</protein>
<evidence type="ECO:0000313" key="12">
    <source>
        <dbReference type="Proteomes" id="UP000266272"/>
    </source>
</evidence>
<dbReference type="SUPFAM" id="SSF48484">
    <property type="entry name" value="Lipoxigenase"/>
    <property type="match status" value="1"/>
</dbReference>
<dbReference type="PANTHER" id="PTHR11771">
    <property type="entry name" value="LIPOXYGENASE"/>
    <property type="match status" value="1"/>
</dbReference>
<dbReference type="Gene3D" id="3.10.450.60">
    <property type="match status" value="1"/>
</dbReference>